<organism evidence="1">
    <name type="scientific">uncultured Caudovirales phage</name>
    <dbReference type="NCBI Taxonomy" id="2100421"/>
    <lineage>
        <taxon>Viruses</taxon>
        <taxon>Duplodnaviria</taxon>
        <taxon>Heunggongvirae</taxon>
        <taxon>Uroviricota</taxon>
        <taxon>Caudoviricetes</taxon>
        <taxon>Peduoviridae</taxon>
        <taxon>Maltschvirus</taxon>
        <taxon>Maltschvirus maltsch</taxon>
    </lineage>
</organism>
<protein>
    <submittedName>
        <fullName evidence="1">Uncharacterized protein</fullName>
    </submittedName>
</protein>
<name>A0A6J7WV71_9CAUD</name>
<reference evidence="1" key="1">
    <citation type="submission" date="2020-05" db="EMBL/GenBank/DDBJ databases">
        <authorList>
            <person name="Chiriac C."/>
            <person name="Salcher M."/>
            <person name="Ghai R."/>
            <person name="Kavagutti S V."/>
        </authorList>
    </citation>
    <scope>NUCLEOTIDE SEQUENCE</scope>
</reference>
<dbReference type="EMBL" id="LR798281">
    <property type="protein sequence ID" value="CAB5220004.1"/>
    <property type="molecule type" value="Genomic_DNA"/>
</dbReference>
<gene>
    <name evidence="1" type="ORF">UFOVP232_23</name>
</gene>
<evidence type="ECO:0000313" key="1">
    <source>
        <dbReference type="EMBL" id="CAB5220004.1"/>
    </source>
</evidence>
<sequence>MKTYEVELERTSYITVTVEAENEDEAEELAYKYVGNPDGGDASWTTESIEEIFS</sequence>
<proteinExistence type="predicted"/>
<accession>A0A6J7WV71</accession>